<evidence type="ECO:0000256" key="1">
    <source>
        <dbReference type="SAM" id="SignalP"/>
    </source>
</evidence>
<dbReference type="InParanoid" id="D8TV18"/>
<name>D8TV18_VOLCA</name>
<dbReference type="Proteomes" id="UP000001058">
    <property type="component" value="Unassembled WGS sequence"/>
</dbReference>
<evidence type="ECO:0000313" key="2">
    <source>
        <dbReference type="EMBL" id="EFJ48624.1"/>
    </source>
</evidence>
<dbReference type="OrthoDB" id="548775at2759"/>
<feature type="signal peptide" evidence="1">
    <location>
        <begin position="1"/>
        <end position="25"/>
    </location>
</feature>
<dbReference type="KEGG" id="vcn:VOLCADRAFT_117543"/>
<keyword evidence="1" id="KW-0732">Signal</keyword>
<reference evidence="2 3" key="1">
    <citation type="journal article" date="2010" name="Science">
        <title>Genomic analysis of organismal complexity in the multicellular green alga Volvox carteri.</title>
        <authorList>
            <person name="Prochnik S.E."/>
            <person name="Umen J."/>
            <person name="Nedelcu A.M."/>
            <person name="Hallmann A."/>
            <person name="Miller S.M."/>
            <person name="Nishii I."/>
            <person name="Ferris P."/>
            <person name="Kuo A."/>
            <person name="Mitros T."/>
            <person name="Fritz-Laylin L.K."/>
            <person name="Hellsten U."/>
            <person name="Chapman J."/>
            <person name="Simakov O."/>
            <person name="Rensing S.A."/>
            <person name="Terry A."/>
            <person name="Pangilinan J."/>
            <person name="Kapitonov V."/>
            <person name="Jurka J."/>
            <person name="Salamov A."/>
            <person name="Shapiro H."/>
            <person name="Schmutz J."/>
            <person name="Grimwood J."/>
            <person name="Lindquist E."/>
            <person name="Lucas S."/>
            <person name="Grigoriev I.V."/>
            <person name="Schmitt R."/>
            <person name="Kirk D."/>
            <person name="Rokhsar D.S."/>
        </authorList>
    </citation>
    <scope>NUCLEOTIDE SEQUENCE [LARGE SCALE GENOMIC DNA]</scope>
    <source>
        <strain evidence="3">f. Nagariensis / Eve</strain>
    </source>
</reference>
<keyword evidence="3" id="KW-1185">Reference proteome</keyword>
<evidence type="ECO:0000313" key="3">
    <source>
        <dbReference type="Proteomes" id="UP000001058"/>
    </source>
</evidence>
<gene>
    <name evidence="2" type="ORF">VOLCADRAFT_117543</name>
</gene>
<feature type="chain" id="PRO_5003123920" description="ThuA-like domain-containing protein" evidence="1">
    <location>
        <begin position="26"/>
        <end position="338"/>
    </location>
</feature>
<proteinExistence type="predicted"/>
<sequence>MKMHYQRTMLLCAFITNILAMAVGAHPLRTATTVAVYSSTTSGVLDQTWDPNGLANLQLQLRQLGLYVAGVDSFPEISGTRAAAFVIPAASGDNPYKDVEDARTLSTYVKSGGLVIVHGSARHQNDAQDLVAASLDYQGSWQYCELVADSTRSAIGISSVSPYAEQFLSVAWPSTLEDAPYQQVHSWCKHEDPDALSYPLYTLGGDSMKVVAQAFTRVGSSGAVVWLGYSWQDGPQQGWGEMLGRVIDGFHQGLYQRPVDASIMDSYPLRLDAVLDAAASMLDDTAEAVRRLLYGVMLSYSFGSGYYSAGGYYGIGYYGFGGGYYGGYGGYYGGYGGY</sequence>
<feature type="non-terminal residue" evidence="2">
    <location>
        <position position="338"/>
    </location>
</feature>
<protein>
    <recommendedName>
        <fullName evidence="4">ThuA-like domain-containing protein</fullName>
    </recommendedName>
</protein>
<dbReference type="EMBL" id="GL378339">
    <property type="protein sequence ID" value="EFJ48624.1"/>
    <property type="molecule type" value="Genomic_DNA"/>
</dbReference>
<dbReference type="RefSeq" id="XP_002950423.1">
    <property type="nucleotide sequence ID" value="XM_002950377.1"/>
</dbReference>
<organism evidence="3">
    <name type="scientific">Volvox carteri f. nagariensis</name>
    <dbReference type="NCBI Taxonomy" id="3068"/>
    <lineage>
        <taxon>Eukaryota</taxon>
        <taxon>Viridiplantae</taxon>
        <taxon>Chlorophyta</taxon>
        <taxon>core chlorophytes</taxon>
        <taxon>Chlorophyceae</taxon>
        <taxon>CS clade</taxon>
        <taxon>Chlamydomonadales</taxon>
        <taxon>Volvocaceae</taxon>
        <taxon>Volvox</taxon>
    </lineage>
</organism>
<evidence type="ECO:0008006" key="4">
    <source>
        <dbReference type="Google" id="ProtNLM"/>
    </source>
</evidence>
<dbReference type="AlphaFoldDB" id="D8TV18"/>
<dbReference type="GeneID" id="9619845"/>
<accession>D8TV18</accession>